<feature type="region of interest" description="Disordered" evidence="1">
    <location>
        <begin position="99"/>
        <end position="118"/>
    </location>
</feature>
<evidence type="ECO:0000256" key="1">
    <source>
        <dbReference type="SAM" id="MobiDB-lite"/>
    </source>
</evidence>
<sequence length="118" mass="13355">MSLLSSRDEVFKEIKDAGEDNSVSSLHFFFGNMDLSPSSYHESMEELWDEEEEPAEIETGMKVVPSAYHQYLDVFSKVKSEKLPPFWACDHHIKLEGSLPPAELSSSLSNQESDTLRA</sequence>
<reference evidence="2" key="1">
    <citation type="submission" date="2021-03" db="EMBL/GenBank/DDBJ databases">
        <title>Draft genome sequence of rust myrtle Austropuccinia psidii MF-1, a brazilian biotype.</title>
        <authorList>
            <person name="Quecine M.C."/>
            <person name="Pachon D.M.R."/>
            <person name="Bonatelli M.L."/>
            <person name="Correr F.H."/>
            <person name="Franceschini L.M."/>
            <person name="Leite T.F."/>
            <person name="Margarido G.R.A."/>
            <person name="Almeida C.A."/>
            <person name="Ferrarezi J.A."/>
            <person name="Labate C.A."/>
        </authorList>
    </citation>
    <scope>NUCLEOTIDE SEQUENCE</scope>
    <source>
        <strain evidence="2">MF-1</strain>
    </source>
</reference>
<evidence type="ECO:0000313" key="3">
    <source>
        <dbReference type="Proteomes" id="UP000765509"/>
    </source>
</evidence>
<gene>
    <name evidence="2" type="ORF">O181_067484</name>
</gene>
<dbReference type="Proteomes" id="UP000765509">
    <property type="component" value="Unassembled WGS sequence"/>
</dbReference>
<evidence type="ECO:0000313" key="2">
    <source>
        <dbReference type="EMBL" id="MBW0527769.1"/>
    </source>
</evidence>
<dbReference type="EMBL" id="AVOT02033805">
    <property type="protein sequence ID" value="MBW0527769.1"/>
    <property type="molecule type" value="Genomic_DNA"/>
</dbReference>
<protein>
    <submittedName>
        <fullName evidence="2">Uncharacterized protein</fullName>
    </submittedName>
</protein>
<feature type="compositionally biased region" description="Low complexity" evidence="1">
    <location>
        <begin position="99"/>
        <end position="109"/>
    </location>
</feature>
<accession>A0A9Q3I6K8</accession>
<keyword evidence="3" id="KW-1185">Reference proteome</keyword>
<organism evidence="2 3">
    <name type="scientific">Austropuccinia psidii MF-1</name>
    <dbReference type="NCBI Taxonomy" id="1389203"/>
    <lineage>
        <taxon>Eukaryota</taxon>
        <taxon>Fungi</taxon>
        <taxon>Dikarya</taxon>
        <taxon>Basidiomycota</taxon>
        <taxon>Pucciniomycotina</taxon>
        <taxon>Pucciniomycetes</taxon>
        <taxon>Pucciniales</taxon>
        <taxon>Sphaerophragmiaceae</taxon>
        <taxon>Austropuccinia</taxon>
    </lineage>
</organism>
<dbReference type="OrthoDB" id="2670091at2759"/>
<comment type="caution">
    <text evidence="2">The sequence shown here is derived from an EMBL/GenBank/DDBJ whole genome shotgun (WGS) entry which is preliminary data.</text>
</comment>
<proteinExistence type="predicted"/>
<dbReference type="AlphaFoldDB" id="A0A9Q3I6K8"/>
<name>A0A9Q3I6K8_9BASI</name>